<gene>
    <name evidence="2" type="ORF">C7460_13525</name>
</gene>
<dbReference type="OrthoDB" id="978645at2"/>
<evidence type="ECO:0000313" key="3">
    <source>
        <dbReference type="Proteomes" id="UP000256779"/>
    </source>
</evidence>
<dbReference type="RefSeq" id="WP_115870414.1">
    <property type="nucleotide sequence ID" value="NZ_QREG01000035.1"/>
</dbReference>
<evidence type="ECO:0000313" key="2">
    <source>
        <dbReference type="EMBL" id="RED91908.1"/>
    </source>
</evidence>
<accession>A0A3D9KVY8</accession>
<organism evidence="2 3">
    <name type="scientific">Marinoscillum furvescens DSM 4134</name>
    <dbReference type="NCBI Taxonomy" id="1122208"/>
    <lineage>
        <taxon>Bacteria</taxon>
        <taxon>Pseudomonadati</taxon>
        <taxon>Bacteroidota</taxon>
        <taxon>Cytophagia</taxon>
        <taxon>Cytophagales</taxon>
        <taxon>Reichenbachiellaceae</taxon>
        <taxon>Marinoscillum</taxon>
    </lineage>
</organism>
<keyword evidence="3" id="KW-1185">Reference proteome</keyword>
<feature type="chain" id="PRO_5017736052" description="Outer membrane protein with beta-barrel domain" evidence="1">
    <location>
        <begin position="22"/>
        <end position="187"/>
    </location>
</feature>
<sequence length="187" mass="20464">MQHKILATLALFTFAVATAFANGSDDKDKEQTVVYTKHQPQLAINSSTYHTAVGVRGLGTSGLTIKHFTGSNKAIEGIIGLWPDAFSATLLFEKYVNAFDEPGLNWYYGVGGHIATQSDWVYYDGVRRYERDDDDFGIGVDGIFGIEYKIHEAPIAVSLDVKPFLEVTTNGAAYLAIDPGLGVKFTF</sequence>
<dbReference type="Proteomes" id="UP000256779">
    <property type="component" value="Unassembled WGS sequence"/>
</dbReference>
<dbReference type="EMBL" id="QREG01000035">
    <property type="protein sequence ID" value="RED91908.1"/>
    <property type="molecule type" value="Genomic_DNA"/>
</dbReference>
<comment type="caution">
    <text evidence="2">The sequence shown here is derived from an EMBL/GenBank/DDBJ whole genome shotgun (WGS) entry which is preliminary data.</text>
</comment>
<evidence type="ECO:0008006" key="4">
    <source>
        <dbReference type="Google" id="ProtNLM"/>
    </source>
</evidence>
<keyword evidence="1" id="KW-0732">Signal</keyword>
<feature type="signal peptide" evidence="1">
    <location>
        <begin position="1"/>
        <end position="21"/>
    </location>
</feature>
<dbReference type="AlphaFoldDB" id="A0A3D9KVY8"/>
<name>A0A3D9KVY8_MARFU</name>
<proteinExistence type="predicted"/>
<reference evidence="2 3" key="1">
    <citation type="submission" date="2018-07" db="EMBL/GenBank/DDBJ databases">
        <title>Genomic Encyclopedia of Type Strains, Phase IV (KMG-IV): sequencing the most valuable type-strain genomes for metagenomic binning, comparative biology and taxonomic classification.</title>
        <authorList>
            <person name="Goeker M."/>
        </authorList>
    </citation>
    <scope>NUCLEOTIDE SEQUENCE [LARGE SCALE GENOMIC DNA]</scope>
    <source>
        <strain evidence="2 3">DSM 4134</strain>
    </source>
</reference>
<evidence type="ECO:0000256" key="1">
    <source>
        <dbReference type="SAM" id="SignalP"/>
    </source>
</evidence>
<protein>
    <recommendedName>
        <fullName evidence="4">Outer membrane protein with beta-barrel domain</fullName>
    </recommendedName>
</protein>